<dbReference type="PROSITE" id="PS51855">
    <property type="entry name" value="MGS"/>
    <property type="match status" value="1"/>
</dbReference>
<evidence type="ECO:0000256" key="1">
    <source>
        <dbReference type="ARBA" id="ARBA00004844"/>
    </source>
</evidence>
<organism evidence="12 13">
    <name type="scientific">Candidatus Avisuccinivibrio stercorigallinarum</name>
    <dbReference type="NCBI Taxonomy" id="2840704"/>
    <lineage>
        <taxon>Bacteria</taxon>
        <taxon>Pseudomonadati</taxon>
        <taxon>Pseudomonadota</taxon>
        <taxon>Gammaproteobacteria</taxon>
        <taxon>Aeromonadales</taxon>
        <taxon>Succinivibrionaceae</taxon>
        <taxon>Succinivibrionaceae incertae sedis</taxon>
        <taxon>Candidatus Avisuccinivibrio</taxon>
    </lineage>
</organism>
<evidence type="ECO:0000259" key="11">
    <source>
        <dbReference type="PROSITE" id="PS51855"/>
    </source>
</evidence>
<proteinExistence type="inferred from homology"/>
<dbReference type="GO" id="GO:0003937">
    <property type="term" value="F:IMP cyclohydrolase activity"/>
    <property type="evidence" value="ECO:0007669"/>
    <property type="project" value="UniProtKB-UniRule"/>
</dbReference>
<dbReference type="InterPro" id="IPR036914">
    <property type="entry name" value="MGS-like_dom_sf"/>
</dbReference>
<evidence type="ECO:0000256" key="3">
    <source>
        <dbReference type="ARBA" id="ARBA00007667"/>
    </source>
</evidence>
<comment type="caution">
    <text evidence="12">The sequence shown here is derived from an EMBL/GenBank/DDBJ whole genome shotgun (WGS) entry which is preliminary data.</text>
</comment>
<dbReference type="EMBL" id="JADINH010000182">
    <property type="protein sequence ID" value="MBO8416555.1"/>
    <property type="molecule type" value="Genomic_DNA"/>
</dbReference>
<dbReference type="PANTHER" id="PTHR11692">
    <property type="entry name" value="BIFUNCTIONAL PURINE BIOSYNTHESIS PROTEIN PURH"/>
    <property type="match status" value="1"/>
</dbReference>
<dbReference type="EC" id="2.1.2.3" evidence="10"/>
<reference evidence="12" key="1">
    <citation type="submission" date="2020-10" db="EMBL/GenBank/DDBJ databases">
        <authorList>
            <person name="Gilroy R."/>
        </authorList>
    </citation>
    <scope>NUCLEOTIDE SEQUENCE</scope>
    <source>
        <strain evidence="12">17213</strain>
    </source>
</reference>
<dbReference type="SUPFAM" id="SSF52335">
    <property type="entry name" value="Methylglyoxal synthase-like"/>
    <property type="match status" value="1"/>
</dbReference>
<dbReference type="Gene3D" id="3.40.50.1380">
    <property type="entry name" value="Methylglyoxal synthase-like domain"/>
    <property type="match status" value="1"/>
</dbReference>
<protein>
    <recommendedName>
        <fullName evidence="10">Bifunctional purine biosynthesis protein PurH</fullName>
    </recommendedName>
    <domain>
        <recommendedName>
            <fullName evidence="10">Phosphoribosylaminoimidazolecarboxamide formyltransferase</fullName>
            <ecNumber evidence="10">2.1.2.3</ecNumber>
        </recommendedName>
        <alternativeName>
            <fullName evidence="10">AICAR transformylase</fullName>
        </alternativeName>
    </domain>
    <domain>
        <recommendedName>
            <fullName evidence="10">IMP cyclohydrolase</fullName>
            <ecNumber evidence="10">3.5.4.10</ecNumber>
        </recommendedName>
        <alternativeName>
            <fullName evidence="10">ATIC</fullName>
        </alternativeName>
        <alternativeName>
            <fullName evidence="10">IMP synthase</fullName>
        </alternativeName>
        <alternativeName>
            <fullName evidence="10">Inosinicase</fullName>
        </alternativeName>
    </domain>
</protein>
<evidence type="ECO:0000256" key="8">
    <source>
        <dbReference type="ARBA" id="ARBA00050488"/>
    </source>
</evidence>
<dbReference type="FunFam" id="3.40.140.20:FF:000001">
    <property type="entry name" value="Bifunctional purine biosynthesis protein PurH"/>
    <property type="match status" value="1"/>
</dbReference>
<dbReference type="NCBIfam" id="TIGR00355">
    <property type="entry name" value="purH"/>
    <property type="match status" value="1"/>
</dbReference>
<dbReference type="InterPro" id="IPR002695">
    <property type="entry name" value="PurH-like"/>
</dbReference>
<comment type="catalytic activity">
    <reaction evidence="9 10">
        <text>IMP + H2O = 5-formamido-1-(5-phospho-D-ribosyl)imidazole-4-carboxamide</text>
        <dbReference type="Rhea" id="RHEA:18445"/>
        <dbReference type="ChEBI" id="CHEBI:15377"/>
        <dbReference type="ChEBI" id="CHEBI:58053"/>
        <dbReference type="ChEBI" id="CHEBI:58467"/>
        <dbReference type="EC" id="3.5.4.10"/>
    </reaction>
</comment>
<keyword evidence="6 10" id="KW-0378">Hydrolase</keyword>
<comment type="similarity">
    <text evidence="3 10">Belongs to the PurH family.</text>
</comment>
<dbReference type="InterPro" id="IPR011607">
    <property type="entry name" value="MGS-like_dom"/>
</dbReference>
<evidence type="ECO:0000313" key="12">
    <source>
        <dbReference type="EMBL" id="MBO8416555.1"/>
    </source>
</evidence>
<comment type="pathway">
    <text evidence="1 10">Purine metabolism; IMP biosynthesis via de novo pathway; IMP from 5-formamido-1-(5-phospho-D-ribosyl)imidazole-4-carboxamide: step 1/1.</text>
</comment>
<keyword evidence="4 10" id="KW-0808">Transferase</keyword>
<evidence type="ECO:0000313" key="13">
    <source>
        <dbReference type="Proteomes" id="UP000823631"/>
    </source>
</evidence>
<dbReference type="FunFam" id="3.40.50.1380:FF:000001">
    <property type="entry name" value="Bifunctional purine biosynthesis protein PurH"/>
    <property type="match status" value="1"/>
</dbReference>
<dbReference type="GO" id="GO:0004643">
    <property type="term" value="F:phosphoribosylaminoimidazolecarboxamide formyltransferase activity"/>
    <property type="evidence" value="ECO:0007669"/>
    <property type="project" value="UniProtKB-UniRule"/>
</dbReference>
<accession>A0A9D9DBV4</accession>
<gene>
    <name evidence="10 12" type="primary">purH</name>
    <name evidence="12" type="ORF">IAB19_09260</name>
</gene>
<evidence type="ECO:0000256" key="10">
    <source>
        <dbReference type="HAMAP-Rule" id="MF_00139"/>
    </source>
</evidence>
<dbReference type="InterPro" id="IPR024051">
    <property type="entry name" value="AICAR_Tfase_dup_dom_sf"/>
</dbReference>
<dbReference type="Pfam" id="PF01808">
    <property type="entry name" value="AICARFT_IMPCHas"/>
    <property type="match status" value="1"/>
</dbReference>
<dbReference type="EC" id="3.5.4.10" evidence="10"/>
<name>A0A9D9DBV4_9GAMM</name>
<dbReference type="InterPro" id="IPR016193">
    <property type="entry name" value="Cytidine_deaminase-like"/>
</dbReference>
<dbReference type="GO" id="GO:0005829">
    <property type="term" value="C:cytosol"/>
    <property type="evidence" value="ECO:0007669"/>
    <property type="project" value="TreeGrafter"/>
</dbReference>
<dbReference type="SUPFAM" id="SSF53927">
    <property type="entry name" value="Cytidine deaminase-like"/>
    <property type="match status" value="1"/>
</dbReference>
<dbReference type="GO" id="GO:0006189">
    <property type="term" value="P:'de novo' IMP biosynthetic process"/>
    <property type="evidence" value="ECO:0007669"/>
    <property type="project" value="UniProtKB-UniRule"/>
</dbReference>
<evidence type="ECO:0000256" key="9">
    <source>
        <dbReference type="ARBA" id="ARBA00050687"/>
    </source>
</evidence>
<evidence type="ECO:0000256" key="7">
    <source>
        <dbReference type="ARBA" id="ARBA00023268"/>
    </source>
</evidence>
<dbReference type="SMART" id="SM00798">
    <property type="entry name" value="AICARFT_IMPCHas"/>
    <property type="match status" value="1"/>
</dbReference>
<dbReference type="Proteomes" id="UP000823631">
    <property type="component" value="Unassembled WGS sequence"/>
</dbReference>
<comment type="pathway">
    <text evidence="2 10">Purine metabolism; IMP biosynthesis via de novo pathway; 5-formamido-1-(5-phospho-D-ribosyl)imidazole-4-carboxamide from 5-amino-1-(5-phospho-D-ribosyl)imidazole-4-carboxamide (10-formyl THF route): step 1/1.</text>
</comment>
<feature type="domain" description="MGS-like" evidence="11">
    <location>
        <begin position="1"/>
        <end position="148"/>
    </location>
</feature>
<keyword evidence="5 10" id="KW-0658">Purine biosynthesis</keyword>
<dbReference type="SMART" id="SM00851">
    <property type="entry name" value="MGS"/>
    <property type="match status" value="1"/>
</dbReference>
<dbReference type="Pfam" id="PF02142">
    <property type="entry name" value="MGS"/>
    <property type="match status" value="1"/>
</dbReference>
<reference evidence="12" key="2">
    <citation type="journal article" date="2021" name="PeerJ">
        <title>Extensive microbial diversity within the chicken gut microbiome revealed by metagenomics and culture.</title>
        <authorList>
            <person name="Gilroy R."/>
            <person name="Ravi A."/>
            <person name="Getino M."/>
            <person name="Pursley I."/>
            <person name="Horton D.L."/>
            <person name="Alikhan N.F."/>
            <person name="Baker D."/>
            <person name="Gharbi K."/>
            <person name="Hall N."/>
            <person name="Watson M."/>
            <person name="Adriaenssens E.M."/>
            <person name="Foster-Nyarko E."/>
            <person name="Jarju S."/>
            <person name="Secka A."/>
            <person name="Antonio M."/>
            <person name="Oren A."/>
            <person name="Chaudhuri R.R."/>
            <person name="La Ragione R."/>
            <person name="Hildebrand F."/>
            <person name="Pallen M.J."/>
        </authorList>
    </citation>
    <scope>NUCLEOTIDE SEQUENCE</scope>
    <source>
        <strain evidence="12">17213</strain>
    </source>
</reference>
<dbReference type="PANTHER" id="PTHR11692:SF0">
    <property type="entry name" value="BIFUNCTIONAL PURINE BIOSYNTHESIS PROTEIN ATIC"/>
    <property type="match status" value="1"/>
</dbReference>
<evidence type="ECO:0000256" key="6">
    <source>
        <dbReference type="ARBA" id="ARBA00022801"/>
    </source>
</evidence>
<evidence type="ECO:0000256" key="4">
    <source>
        <dbReference type="ARBA" id="ARBA00022679"/>
    </source>
</evidence>
<dbReference type="HAMAP" id="MF_00139">
    <property type="entry name" value="PurH"/>
    <property type="match status" value="1"/>
</dbReference>
<keyword evidence="7 10" id="KW-0511">Multifunctional enzyme</keyword>
<dbReference type="NCBIfam" id="NF002049">
    <property type="entry name" value="PRK00881.1"/>
    <property type="match status" value="1"/>
</dbReference>
<dbReference type="FunFam" id="3.40.140.20:FF:000002">
    <property type="entry name" value="Bifunctional purine biosynthesis protein PurH"/>
    <property type="match status" value="1"/>
</dbReference>
<evidence type="ECO:0000256" key="5">
    <source>
        <dbReference type="ARBA" id="ARBA00022755"/>
    </source>
</evidence>
<sequence>MDLARPIKRALISVSDKEGILDFAKALEARGVEILSTGGTAKLLADNGLKVTEVSDYTKFPEMMDGRVKTLHPLVHGGILGRRGIDDGVMAEHGIKPIDLVVVNLYPFAKTVADPNCPLEKAVENIDIGGPTMVRAAAKNHRDVAIVVNSADYSRVIEEMDKNEGSLTLETRFDLAIKAFEHTAQYDSAIANYFGLKAPDYGLDDGSERVFPRTLNLNFVKLQNMRYGENPHQKAAFYRDLNVRGACIAGARQLQGKELSYNNISDTDAAIECVREFDEPACVIVKHANPCGIALADNLKTAYEKAFECDSESAFGGIIVFNRDLDGAAAKAIIDRQFCEVIAAPHVSEEARAEVARKKNIRLIEIGDLTVREPRLDLKKVNGGLLVQEADTVCINKDALKVVTKREPTAEELDELLFAWKVCKYAKSNAIVYTKGKRTLGIGCGQTSRVFSARIACLRAEDAKFDLHGAALASDAFFPFRDGVDAAAAAGISCIIQPGGSIRDQEVIDAANEHGIAMVFTGMRHFRH</sequence>
<evidence type="ECO:0000256" key="2">
    <source>
        <dbReference type="ARBA" id="ARBA00004954"/>
    </source>
</evidence>
<dbReference type="PIRSF" id="PIRSF000414">
    <property type="entry name" value="AICARFT_IMPCHas"/>
    <property type="match status" value="1"/>
</dbReference>
<dbReference type="Gene3D" id="3.40.140.20">
    <property type="match status" value="2"/>
</dbReference>
<dbReference type="CDD" id="cd01421">
    <property type="entry name" value="IMPCH"/>
    <property type="match status" value="1"/>
</dbReference>
<comment type="catalytic activity">
    <reaction evidence="8 10">
        <text>(6R)-10-formyltetrahydrofolate + 5-amino-1-(5-phospho-beta-D-ribosyl)imidazole-4-carboxamide = 5-formamido-1-(5-phospho-D-ribosyl)imidazole-4-carboxamide + (6S)-5,6,7,8-tetrahydrofolate</text>
        <dbReference type="Rhea" id="RHEA:22192"/>
        <dbReference type="ChEBI" id="CHEBI:57453"/>
        <dbReference type="ChEBI" id="CHEBI:58467"/>
        <dbReference type="ChEBI" id="CHEBI:58475"/>
        <dbReference type="ChEBI" id="CHEBI:195366"/>
        <dbReference type="EC" id="2.1.2.3"/>
    </reaction>
</comment>
<comment type="domain">
    <text evidence="10">The IMP cyclohydrolase activity resides in the N-terminal region.</text>
</comment>
<dbReference type="AlphaFoldDB" id="A0A9D9DBV4"/>